<dbReference type="InterPro" id="IPR027843">
    <property type="entry name" value="DUF4440"/>
</dbReference>
<evidence type="ECO:0000313" key="3">
    <source>
        <dbReference type="Proteomes" id="UP001496627"/>
    </source>
</evidence>
<dbReference type="SUPFAM" id="SSF54427">
    <property type="entry name" value="NTF2-like"/>
    <property type="match status" value="1"/>
</dbReference>
<accession>A0ABV0LXW0</accession>
<dbReference type="InterPro" id="IPR032710">
    <property type="entry name" value="NTF2-like_dom_sf"/>
</dbReference>
<comment type="caution">
    <text evidence="2">The sequence shown here is derived from an EMBL/GenBank/DDBJ whole genome shotgun (WGS) entry which is preliminary data.</text>
</comment>
<evidence type="ECO:0000259" key="1">
    <source>
        <dbReference type="Pfam" id="PF14534"/>
    </source>
</evidence>
<dbReference type="RefSeq" id="WP_348862405.1">
    <property type="nucleotide sequence ID" value="NZ_JBEAAL010000002.1"/>
</dbReference>
<dbReference type="Gene3D" id="3.10.450.50">
    <property type="match status" value="1"/>
</dbReference>
<reference evidence="2 3" key="1">
    <citation type="submission" date="2024-05" db="EMBL/GenBank/DDBJ databases">
        <title>Neorhizobium sp. Rsf11, a plant growth promoting and heavy metal resistant PAH-degrader.</title>
        <authorList>
            <person name="Golubev S.N."/>
            <person name="Muratova A.Y."/>
            <person name="Markelova M.I."/>
        </authorList>
    </citation>
    <scope>NUCLEOTIDE SEQUENCE [LARGE SCALE GENOMIC DNA]</scope>
    <source>
        <strain evidence="2 3">Rsf11</strain>
    </source>
</reference>
<feature type="domain" description="DUF4440" evidence="1">
    <location>
        <begin position="11"/>
        <end position="116"/>
    </location>
</feature>
<dbReference type="Pfam" id="PF14534">
    <property type="entry name" value="DUF4440"/>
    <property type="match status" value="1"/>
</dbReference>
<organism evidence="2 3">
    <name type="scientific">Neorhizobium phenanthreniclasticum</name>
    <dbReference type="NCBI Taxonomy" id="3157917"/>
    <lineage>
        <taxon>Bacteria</taxon>
        <taxon>Pseudomonadati</taxon>
        <taxon>Pseudomonadota</taxon>
        <taxon>Alphaproteobacteria</taxon>
        <taxon>Hyphomicrobiales</taxon>
        <taxon>Rhizobiaceae</taxon>
        <taxon>Rhizobium/Agrobacterium group</taxon>
        <taxon>Neorhizobium</taxon>
    </lineage>
</organism>
<proteinExistence type="predicted"/>
<dbReference type="EMBL" id="JBEAAL010000002">
    <property type="protein sequence ID" value="MEQ1404443.1"/>
    <property type="molecule type" value="Genomic_DNA"/>
</dbReference>
<evidence type="ECO:0000313" key="2">
    <source>
        <dbReference type="EMBL" id="MEQ1404443.1"/>
    </source>
</evidence>
<dbReference type="Proteomes" id="UP001496627">
    <property type="component" value="Unassembled WGS sequence"/>
</dbReference>
<gene>
    <name evidence="2" type="ORF">ABK249_05820</name>
</gene>
<protein>
    <submittedName>
        <fullName evidence="2">DUF4440 domain-containing protein</fullName>
    </submittedName>
</protein>
<sequence length="125" mass="14137">MVESQSLADHLLSLEAALQTREVRSSETRLRELLAPEFREFGRSGLVYTFDDIISRLVSEVGPNNTAILDFSVSLLSDTVALATYRGVRLVDDDGHKLFTNRSSIWRLHVDGKWRMVFHQGTATE</sequence>
<keyword evidence="3" id="KW-1185">Reference proteome</keyword>
<name>A0ABV0LXW0_9HYPH</name>